<protein>
    <recommendedName>
        <fullName evidence="3">DUF4364 domain-containing protein</fullName>
    </recommendedName>
</protein>
<organism evidence="1 2">
    <name type="scientific">Butyrivibrio proteoclasticus</name>
    <dbReference type="NCBI Taxonomy" id="43305"/>
    <lineage>
        <taxon>Bacteria</taxon>
        <taxon>Bacillati</taxon>
        <taxon>Bacillota</taxon>
        <taxon>Clostridia</taxon>
        <taxon>Lachnospirales</taxon>
        <taxon>Lachnospiraceae</taxon>
        <taxon>Butyrivibrio</taxon>
    </lineage>
</organism>
<proteinExistence type="predicted"/>
<dbReference type="Proteomes" id="UP000182624">
    <property type="component" value="Unassembled WGS sequence"/>
</dbReference>
<name>A0A1I5X963_9FIRM</name>
<evidence type="ECO:0000313" key="2">
    <source>
        <dbReference type="Proteomes" id="UP000182624"/>
    </source>
</evidence>
<reference evidence="2" key="1">
    <citation type="submission" date="2016-10" db="EMBL/GenBank/DDBJ databases">
        <authorList>
            <person name="Varghese N."/>
            <person name="Submissions S."/>
        </authorList>
    </citation>
    <scope>NUCLEOTIDE SEQUENCE [LARGE SCALE GENOMIC DNA]</scope>
    <source>
        <strain evidence="2">P18</strain>
    </source>
</reference>
<dbReference type="EMBL" id="FOXO01000029">
    <property type="protein sequence ID" value="SFQ28376.1"/>
    <property type="molecule type" value="Genomic_DNA"/>
</dbReference>
<dbReference type="Gene3D" id="1.10.10.10">
    <property type="entry name" value="Winged helix-like DNA-binding domain superfamily/Winged helix DNA-binding domain"/>
    <property type="match status" value="1"/>
</dbReference>
<evidence type="ECO:0000313" key="1">
    <source>
        <dbReference type="EMBL" id="SFQ28376.1"/>
    </source>
</evidence>
<dbReference type="InterPro" id="IPR036388">
    <property type="entry name" value="WH-like_DNA-bd_sf"/>
</dbReference>
<dbReference type="OrthoDB" id="9783597at2"/>
<accession>A0A1I5X963</accession>
<keyword evidence="2" id="KW-1185">Reference proteome</keyword>
<dbReference type="InterPro" id="IPR025374">
    <property type="entry name" value="DUF4364"/>
</dbReference>
<sequence>MSSRYLTLYKMIVLYMLKRCEVPLSKSQIYDFILEKEYTTFLTLQEVFAEMASSDLIKEKTVANRTYLEITEEGEEALKFFGNRINPSIKSQIDDYLKANSMKLRSEGSIIGDYQKTGENEYTARVIARESGHTLIDIQIPVPTEEMAQAICRNWLEKNQEVYQFLINNLMFDE</sequence>
<dbReference type="AlphaFoldDB" id="A0A1I5X963"/>
<gene>
    <name evidence="1" type="ORF">SAMN04487928_12932</name>
</gene>
<evidence type="ECO:0008006" key="3">
    <source>
        <dbReference type="Google" id="ProtNLM"/>
    </source>
</evidence>
<dbReference type="Pfam" id="PF14277">
    <property type="entry name" value="DUF4364"/>
    <property type="match status" value="1"/>
</dbReference>